<evidence type="ECO:0000259" key="5">
    <source>
        <dbReference type="Pfam" id="PF01261"/>
    </source>
</evidence>
<dbReference type="GO" id="GO:0016301">
    <property type="term" value="F:kinase activity"/>
    <property type="evidence" value="ECO:0007669"/>
    <property type="project" value="UniProtKB-KW"/>
</dbReference>
<dbReference type="InterPro" id="IPR011611">
    <property type="entry name" value="PfkB_dom"/>
</dbReference>
<dbReference type="Gene3D" id="3.40.1190.20">
    <property type="match status" value="1"/>
</dbReference>
<evidence type="ECO:0000313" key="7">
    <source>
        <dbReference type="Proteomes" id="UP000198406"/>
    </source>
</evidence>
<keyword evidence="2" id="KW-0418">Kinase</keyword>
<dbReference type="EMBL" id="BDSP01000071">
    <property type="protein sequence ID" value="GAX13651.1"/>
    <property type="molecule type" value="Genomic_DNA"/>
</dbReference>
<dbReference type="AlphaFoldDB" id="A0A1Z5JIR4"/>
<evidence type="ECO:0000256" key="3">
    <source>
        <dbReference type="SAM" id="MobiDB-lite"/>
    </source>
</evidence>
<dbReference type="PANTHER" id="PTHR10584">
    <property type="entry name" value="SUGAR KINASE"/>
    <property type="match status" value="1"/>
</dbReference>
<accession>A0A1Z5JIR4</accession>
<organism evidence="6 7">
    <name type="scientific">Fistulifera solaris</name>
    <name type="common">Oleaginous diatom</name>
    <dbReference type="NCBI Taxonomy" id="1519565"/>
    <lineage>
        <taxon>Eukaryota</taxon>
        <taxon>Sar</taxon>
        <taxon>Stramenopiles</taxon>
        <taxon>Ochrophyta</taxon>
        <taxon>Bacillariophyta</taxon>
        <taxon>Bacillariophyceae</taxon>
        <taxon>Bacillariophycidae</taxon>
        <taxon>Naviculales</taxon>
        <taxon>Naviculaceae</taxon>
        <taxon>Fistulifera</taxon>
    </lineage>
</organism>
<dbReference type="Gene3D" id="3.20.20.150">
    <property type="entry name" value="Divalent-metal-dependent TIM barrel enzymes"/>
    <property type="match status" value="1"/>
</dbReference>
<dbReference type="Pfam" id="PF00294">
    <property type="entry name" value="PfkB"/>
    <property type="match status" value="1"/>
</dbReference>
<dbReference type="SUPFAM" id="SSF53613">
    <property type="entry name" value="Ribokinase-like"/>
    <property type="match status" value="1"/>
</dbReference>
<feature type="domain" description="Xylose isomerase-like TIM barrel" evidence="5">
    <location>
        <begin position="425"/>
        <end position="656"/>
    </location>
</feature>
<sequence>MPQEGENLTTLRMPWHQWGGKGLTQAVALSKLMKGKVCFLGQVGYDLPDPSDLLSSSSSSSLHWQCGSHPQLPCGRGYITLCESTGQVSAIVSGGSNEYGWDEWKTIGKQFQQQPTMIWPYLHQLIQSQNIQCLLLQCEIPDFVNQFLCRYVKTHFPHIITVQDVGGADRPMHHLACVDYLMPNETELQRLVQKLKSEIYDTHGTNNPLSTTVMEQVQFLQQHCHANHVIVTQGRQGATWFPPRCADTSTTTNRPLHLPAVPVTTVVDETGAGDCFRAAFVAALLQRQEPPLAWATAAGACAVQTMGAVAAAPTWEQVQEQYDQALSLWQSVEERGENDPQSMSVHVVDEESDVRKTDRDSIQRPALADPAKKTEFPFLIGSRLNSMKDRWDLWSTDETNNKGSVMEWLKRQATIPGLTCIDFNYPQHFHSHSLSELKDALAAYRLKAGAVCLRYPAERFALGSFLHPDAQRREEAIQMTLEAAEAALFLGCREVVVWSAFDGYDYPFQIDYGEKWQQIVQAFQRCCDAYPQIKFSLEFKPTDENTRFFLVPSTGTALLLCQDVQRDNFGLTMDVGHMLMAGENPAQSIALVAQHDKLFGIQLNDGYTRLAAEDGLLFGSVHPSMALEVMYQLRQANYRGHFYFDTFPQRSDPVKEAIYNIQQVKALWKAACSLDTTKLKQITDQHDGIAACEVVRDALKQL</sequence>
<dbReference type="Proteomes" id="UP000198406">
    <property type="component" value="Unassembled WGS sequence"/>
</dbReference>
<evidence type="ECO:0000313" key="6">
    <source>
        <dbReference type="EMBL" id="GAX13651.1"/>
    </source>
</evidence>
<dbReference type="InParanoid" id="A0A1Z5JIR4"/>
<dbReference type="OrthoDB" id="415590at2759"/>
<comment type="caution">
    <text evidence="6">The sequence shown here is derived from an EMBL/GenBank/DDBJ whole genome shotgun (WGS) entry which is preliminary data.</text>
</comment>
<feature type="region of interest" description="Disordered" evidence="3">
    <location>
        <begin position="335"/>
        <end position="361"/>
    </location>
</feature>
<evidence type="ECO:0000259" key="4">
    <source>
        <dbReference type="Pfam" id="PF00294"/>
    </source>
</evidence>
<keyword evidence="7" id="KW-1185">Reference proteome</keyword>
<proteinExistence type="predicted"/>
<dbReference type="Pfam" id="PF01261">
    <property type="entry name" value="AP_endonuc_2"/>
    <property type="match status" value="1"/>
</dbReference>
<keyword evidence="1" id="KW-0808">Transferase</keyword>
<evidence type="ECO:0008006" key="8">
    <source>
        <dbReference type="Google" id="ProtNLM"/>
    </source>
</evidence>
<dbReference type="InterPro" id="IPR036237">
    <property type="entry name" value="Xyl_isomerase-like_sf"/>
</dbReference>
<reference evidence="6 7" key="1">
    <citation type="journal article" date="2015" name="Plant Cell">
        <title>Oil accumulation by the oleaginous diatom Fistulifera solaris as revealed by the genome and transcriptome.</title>
        <authorList>
            <person name="Tanaka T."/>
            <person name="Maeda Y."/>
            <person name="Veluchamy A."/>
            <person name="Tanaka M."/>
            <person name="Abida H."/>
            <person name="Marechal E."/>
            <person name="Bowler C."/>
            <person name="Muto M."/>
            <person name="Sunaga Y."/>
            <person name="Tanaka M."/>
            <person name="Yoshino T."/>
            <person name="Taniguchi T."/>
            <person name="Fukuda Y."/>
            <person name="Nemoto M."/>
            <person name="Matsumoto M."/>
            <person name="Wong P.S."/>
            <person name="Aburatani S."/>
            <person name="Fujibuchi W."/>
        </authorList>
    </citation>
    <scope>NUCLEOTIDE SEQUENCE [LARGE SCALE GENOMIC DNA]</scope>
    <source>
        <strain evidence="6 7">JPCC DA0580</strain>
    </source>
</reference>
<gene>
    <name evidence="6" type="ORF">FisN_14Lh336</name>
</gene>
<dbReference type="InterPro" id="IPR013022">
    <property type="entry name" value="Xyl_isomerase-like_TIM-brl"/>
</dbReference>
<feature type="compositionally biased region" description="Basic and acidic residues" evidence="3">
    <location>
        <begin position="347"/>
        <end position="361"/>
    </location>
</feature>
<dbReference type="SUPFAM" id="SSF51658">
    <property type="entry name" value="Xylose isomerase-like"/>
    <property type="match status" value="1"/>
</dbReference>
<dbReference type="InterPro" id="IPR002139">
    <property type="entry name" value="Ribo/fructo_kinase"/>
</dbReference>
<protein>
    <recommendedName>
        <fullName evidence="8">Ribokinase</fullName>
    </recommendedName>
</protein>
<dbReference type="InterPro" id="IPR029056">
    <property type="entry name" value="Ribokinase-like"/>
</dbReference>
<dbReference type="GO" id="GO:0006796">
    <property type="term" value="P:phosphate-containing compound metabolic process"/>
    <property type="evidence" value="ECO:0007669"/>
    <property type="project" value="UniProtKB-ARBA"/>
</dbReference>
<feature type="domain" description="Carbohydrate kinase PfkB" evidence="4">
    <location>
        <begin position="135"/>
        <end position="314"/>
    </location>
</feature>
<dbReference type="PRINTS" id="PR00990">
    <property type="entry name" value="RIBOKINASE"/>
</dbReference>
<evidence type="ECO:0000256" key="1">
    <source>
        <dbReference type="ARBA" id="ARBA00022679"/>
    </source>
</evidence>
<name>A0A1Z5JIR4_FISSO</name>
<dbReference type="PANTHER" id="PTHR10584:SF166">
    <property type="entry name" value="RIBOKINASE"/>
    <property type="match status" value="1"/>
</dbReference>
<evidence type="ECO:0000256" key="2">
    <source>
        <dbReference type="ARBA" id="ARBA00022777"/>
    </source>
</evidence>